<reference evidence="2 3" key="1">
    <citation type="journal article" date="2017" name="FEMS Microbiol. Ecol.">
        <title>Reconstructed genomes of novel Dehalococcoides mccartyi strains from 1,2,3,4-tetrachlorodibenzo-p-dioxin-dechlorinating enrichment cultures reveal divergent reductive dehalogenase gene profiles.</title>
        <authorList>
            <person name="Dam H.T."/>
            <person name="Vollmers J."/>
            <person name="Kaster A.K."/>
            <person name="Haggblom M.M."/>
        </authorList>
    </citation>
    <scope>NUCLEOTIDE SEQUENCE [LARGE SCALE GENOMIC DNA]</scope>
    <source>
        <strain evidence="2 3">H1-3-2.001</strain>
    </source>
</reference>
<organism evidence="2 3">
    <name type="scientific">Dehalococcoides mccartyi</name>
    <dbReference type="NCBI Taxonomy" id="61435"/>
    <lineage>
        <taxon>Bacteria</taxon>
        <taxon>Bacillati</taxon>
        <taxon>Chloroflexota</taxon>
        <taxon>Dehalococcoidia</taxon>
        <taxon>Dehalococcoidales</taxon>
        <taxon>Dehalococcoidaceae</taxon>
        <taxon>Dehalococcoides</taxon>
    </lineage>
</organism>
<dbReference type="GO" id="GO:0006203">
    <property type="term" value="P:dGTP catabolic process"/>
    <property type="evidence" value="ECO:0007669"/>
    <property type="project" value="TreeGrafter"/>
</dbReference>
<sequence length="195" mass="22298">MLLQIVFHAEMGSEAKEFDMGDVIEAINTKLIRRHPHVFGGTKLSSSAEVLHNWEEIKKTERGHDKPMLSGVPKQLPALSYSQEIQGRVARVGFDWKEDEGVLEKLAEEVAEYSSAPNALEKEKEFGDILFTLANYARRQGIDLESALRGANRRFYSRFEHMEELCRKTGRDIAKMSFAEQNELWQAAKRKENGE</sequence>
<evidence type="ECO:0000313" key="2">
    <source>
        <dbReference type="EMBL" id="PKH46346.1"/>
    </source>
</evidence>
<proteinExistence type="predicted"/>
<gene>
    <name evidence="2" type="ORF">CVH13_01137</name>
</gene>
<evidence type="ECO:0000313" key="3">
    <source>
        <dbReference type="Proteomes" id="UP000233649"/>
    </source>
</evidence>
<dbReference type="InterPro" id="IPR004518">
    <property type="entry name" value="MazG-like_dom"/>
</dbReference>
<dbReference type="CDD" id="cd11528">
    <property type="entry name" value="NTP-PPase_MazG_Nterm"/>
    <property type="match status" value="1"/>
</dbReference>
<evidence type="ECO:0000259" key="1">
    <source>
        <dbReference type="Pfam" id="PF03819"/>
    </source>
</evidence>
<feature type="domain" description="NTP pyrophosphohydrolase MazG-like" evidence="1">
    <location>
        <begin position="2"/>
        <end position="39"/>
    </location>
</feature>
<dbReference type="InterPro" id="IPR048011">
    <property type="entry name" value="NTP-PPase_MazG-like_C"/>
</dbReference>
<dbReference type="InterPro" id="IPR048015">
    <property type="entry name" value="NTP-PPase_MazG-like_N"/>
</dbReference>
<name>A0A2J1DW24_9CHLR</name>
<dbReference type="InterPro" id="IPR011551">
    <property type="entry name" value="NTP_PyrPHydrolase_MazG"/>
</dbReference>
<dbReference type="EMBL" id="PHFD01000221">
    <property type="protein sequence ID" value="PKH46346.1"/>
    <property type="molecule type" value="Genomic_DNA"/>
</dbReference>
<dbReference type="AlphaFoldDB" id="A0A2J1DW24"/>
<dbReference type="NCBIfam" id="NF007113">
    <property type="entry name" value="PRK09562.1"/>
    <property type="match status" value="1"/>
</dbReference>
<comment type="caution">
    <text evidence="2">The sequence shown here is derived from an EMBL/GenBank/DDBJ whole genome shotgun (WGS) entry which is preliminary data.</text>
</comment>
<accession>A0A2J1DW24</accession>
<dbReference type="GO" id="GO:0046081">
    <property type="term" value="P:dUTP catabolic process"/>
    <property type="evidence" value="ECO:0007669"/>
    <property type="project" value="TreeGrafter"/>
</dbReference>
<dbReference type="CDD" id="cd11529">
    <property type="entry name" value="NTP-PPase_MazG_Cterm"/>
    <property type="match status" value="1"/>
</dbReference>
<dbReference type="PANTHER" id="PTHR30522">
    <property type="entry name" value="NUCLEOSIDE TRIPHOSPHATE PYROPHOSPHOHYDROLASE"/>
    <property type="match status" value="1"/>
</dbReference>
<dbReference type="SUPFAM" id="SSF101386">
    <property type="entry name" value="all-alpha NTP pyrophosphatases"/>
    <property type="match status" value="2"/>
</dbReference>
<dbReference type="Pfam" id="PF03819">
    <property type="entry name" value="MazG"/>
    <property type="match status" value="1"/>
</dbReference>
<dbReference type="GO" id="GO:0046061">
    <property type="term" value="P:dATP catabolic process"/>
    <property type="evidence" value="ECO:0007669"/>
    <property type="project" value="TreeGrafter"/>
</dbReference>
<dbReference type="Proteomes" id="UP000233649">
    <property type="component" value="Unassembled WGS sequence"/>
</dbReference>
<keyword evidence="2" id="KW-0378">Hydrolase</keyword>
<dbReference type="GO" id="GO:0047429">
    <property type="term" value="F:nucleoside triphosphate diphosphatase activity"/>
    <property type="evidence" value="ECO:0007669"/>
    <property type="project" value="InterPro"/>
</dbReference>
<dbReference type="NCBIfam" id="TIGR00444">
    <property type="entry name" value="mazG"/>
    <property type="match status" value="1"/>
</dbReference>
<protein>
    <submittedName>
        <fullName evidence="2">Nucleoside triphosphate pyrophosphohydrolase</fullName>
    </submittedName>
</protein>
<dbReference type="GO" id="GO:0046047">
    <property type="term" value="P:TTP catabolic process"/>
    <property type="evidence" value="ECO:0007669"/>
    <property type="project" value="TreeGrafter"/>
</dbReference>
<dbReference type="GO" id="GO:0046076">
    <property type="term" value="P:dTTP catabolic process"/>
    <property type="evidence" value="ECO:0007669"/>
    <property type="project" value="TreeGrafter"/>
</dbReference>
<dbReference type="Gene3D" id="1.10.287.1080">
    <property type="entry name" value="MazG-like"/>
    <property type="match status" value="2"/>
</dbReference>
<dbReference type="PANTHER" id="PTHR30522:SF0">
    <property type="entry name" value="NUCLEOSIDE TRIPHOSPHATE PYROPHOSPHOHYDROLASE"/>
    <property type="match status" value="1"/>
</dbReference>
<dbReference type="GO" id="GO:0046052">
    <property type="term" value="P:UTP catabolic process"/>
    <property type="evidence" value="ECO:0007669"/>
    <property type="project" value="TreeGrafter"/>
</dbReference>